<reference evidence="3" key="2">
    <citation type="journal article" date="2024" name="Environ. Microbiol.">
        <title>Genome analysis and description of Tunturibacter gen. nov. expands the diversity of Terriglobia in tundra soils.</title>
        <authorList>
            <person name="Messyasz A."/>
            <person name="Mannisto M.K."/>
            <person name="Kerkhof L.J."/>
            <person name="Haggblom M.M."/>
        </authorList>
    </citation>
    <scope>NUCLEOTIDE SEQUENCE</scope>
    <source>
        <strain evidence="3">M8UP23</strain>
    </source>
</reference>
<protein>
    <submittedName>
        <fullName evidence="3">UDP-N-acetylglucosamine 2-epimerase</fullName>
        <ecNumber evidence="3">3.2.1.183</ecNumber>
    </submittedName>
</protein>
<dbReference type="GO" id="GO:0004553">
    <property type="term" value="F:hydrolase activity, hydrolyzing O-glycosyl compounds"/>
    <property type="evidence" value="ECO:0007669"/>
    <property type="project" value="InterPro"/>
</dbReference>
<dbReference type="RefSeq" id="WP_353068378.1">
    <property type="nucleotide sequence ID" value="NZ_CP132932.1"/>
</dbReference>
<feature type="domain" description="UDP-N-acetylglucosamine 2-epimerase" evidence="2">
    <location>
        <begin position="24"/>
        <end position="238"/>
    </location>
</feature>
<feature type="compositionally biased region" description="Low complexity" evidence="1">
    <location>
        <begin position="240"/>
        <end position="283"/>
    </location>
</feature>
<keyword evidence="3" id="KW-0326">Glycosidase</keyword>
<dbReference type="PANTHER" id="PTHR43174:SF3">
    <property type="entry name" value="UDP-N-ACETYLGLUCOSAMINE 2-EPIMERASE"/>
    <property type="match status" value="1"/>
</dbReference>
<dbReference type="InterPro" id="IPR020004">
    <property type="entry name" value="UDP-GlcNAc_Epase"/>
</dbReference>
<dbReference type="AlphaFoldDB" id="A0AAU7ZAF1"/>
<dbReference type="Pfam" id="PF02350">
    <property type="entry name" value="Epimerase_2"/>
    <property type="match status" value="2"/>
</dbReference>
<name>A0AAU7ZAF1_9BACT</name>
<keyword evidence="3" id="KW-0378">Hydrolase</keyword>
<dbReference type="EC" id="3.2.1.183" evidence="3"/>
<dbReference type="KEGG" id="temp:RBB75_13420"/>
<gene>
    <name evidence="3" type="primary">neuC</name>
    <name evidence="3" type="ORF">RBB75_13420</name>
</gene>
<dbReference type="GO" id="GO:0006047">
    <property type="term" value="P:UDP-N-acetylglucosamine metabolic process"/>
    <property type="evidence" value="ECO:0007669"/>
    <property type="project" value="InterPro"/>
</dbReference>
<dbReference type="InterPro" id="IPR003331">
    <property type="entry name" value="UDP_GlcNAc_Epimerase_2_dom"/>
</dbReference>
<reference evidence="3" key="1">
    <citation type="submission" date="2023-08" db="EMBL/GenBank/DDBJ databases">
        <authorList>
            <person name="Messyasz A."/>
            <person name="Mannisto M.K."/>
            <person name="Kerkhof L.J."/>
            <person name="Haggblom M."/>
        </authorList>
    </citation>
    <scope>NUCLEOTIDE SEQUENCE</scope>
    <source>
        <strain evidence="3">M8UP23</strain>
    </source>
</reference>
<dbReference type="EMBL" id="CP132932">
    <property type="protein sequence ID" value="XCB25446.1"/>
    <property type="molecule type" value="Genomic_DNA"/>
</dbReference>
<dbReference type="NCBIfam" id="TIGR03568">
    <property type="entry name" value="NeuC_NnaA"/>
    <property type="match status" value="1"/>
</dbReference>
<evidence type="ECO:0000313" key="3">
    <source>
        <dbReference type="EMBL" id="XCB25446.1"/>
    </source>
</evidence>
<proteinExistence type="predicted"/>
<dbReference type="Gene3D" id="3.40.50.2000">
    <property type="entry name" value="Glycogen Phosphorylase B"/>
    <property type="match status" value="1"/>
</dbReference>
<organism evidence="3">
    <name type="scientific">Tunturiibacter empetritectus</name>
    <dbReference type="NCBI Taxonomy" id="3069691"/>
    <lineage>
        <taxon>Bacteria</taxon>
        <taxon>Pseudomonadati</taxon>
        <taxon>Acidobacteriota</taxon>
        <taxon>Terriglobia</taxon>
        <taxon>Terriglobales</taxon>
        <taxon>Acidobacteriaceae</taxon>
        <taxon>Tunturiibacter</taxon>
    </lineage>
</organism>
<feature type="region of interest" description="Disordered" evidence="1">
    <location>
        <begin position="238"/>
        <end position="283"/>
    </location>
</feature>
<dbReference type="InterPro" id="IPR029767">
    <property type="entry name" value="WecB-like"/>
</dbReference>
<dbReference type="PANTHER" id="PTHR43174">
    <property type="entry name" value="UDP-N-ACETYLGLUCOSAMINE 2-EPIMERASE"/>
    <property type="match status" value="1"/>
</dbReference>
<accession>A0AAU7ZAF1</accession>
<feature type="domain" description="UDP-N-acetylglucosamine 2-epimerase" evidence="2">
    <location>
        <begin position="268"/>
        <end position="422"/>
    </location>
</feature>
<evidence type="ECO:0000259" key="2">
    <source>
        <dbReference type="Pfam" id="PF02350"/>
    </source>
</evidence>
<sequence length="442" mass="48303">MKRTIAVVTSSRADYSHLYWPLKDLAAHAGVDLKLIVLAAHLSPQFGSTVEEIERDGLPIAARIECLLSSDTGIGMAKTLGLATLGLADALAQLKPDLLLLIADRYEMLAPASVALTLRIPIAHIEGGEISEGAIDDAVRNALTKLAHLHFTSTHTARARVIAMGEEPWRVHRAGAPSLDHLRRSTLLTRNQLEAALGLPLTGPITVVAYHPVTLLPNHTAEAEALFKALEHLALKQQDHQTQQSQSSQQAHQTQRAQQSQQTQRTQQAQEAQQSRQTHQSQHTPGHILFCYPNADAGSYALMDRIHAFCLRHPNARLFVNLPAITYWSLLREATLLLGNSSSGIMEAASFHLPVVNIGLRQHGRERGPNILDAAIPPGDPDPAPILHQIAKATNPAFRQRLLPHENLYGDGHASNRIVEVLTTTPLEHLLHKHAQPLPDPA</sequence>
<dbReference type="SUPFAM" id="SSF53756">
    <property type="entry name" value="UDP-Glycosyltransferase/glycogen phosphorylase"/>
    <property type="match status" value="2"/>
</dbReference>
<evidence type="ECO:0000256" key="1">
    <source>
        <dbReference type="SAM" id="MobiDB-lite"/>
    </source>
</evidence>